<feature type="compositionally biased region" description="Gly residues" evidence="1">
    <location>
        <begin position="87"/>
        <end position="100"/>
    </location>
</feature>
<evidence type="ECO:0000256" key="1">
    <source>
        <dbReference type="SAM" id="MobiDB-lite"/>
    </source>
</evidence>
<proteinExistence type="predicted"/>
<name>A0A3Q7IY06_SOLLC</name>
<keyword evidence="3" id="KW-1185">Reference proteome</keyword>
<dbReference type="InParanoid" id="A0A3Q7IY06"/>
<protein>
    <submittedName>
        <fullName evidence="2">Uncharacterized protein</fullName>
    </submittedName>
</protein>
<organism evidence="2">
    <name type="scientific">Solanum lycopersicum</name>
    <name type="common">Tomato</name>
    <name type="synonym">Lycopersicon esculentum</name>
    <dbReference type="NCBI Taxonomy" id="4081"/>
    <lineage>
        <taxon>Eukaryota</taxon>
        <taxon>Viridiplantae</taxon>
        <taxon>Streptophyta</taxon>
        <taxon>Embryophyta</taxon>
        <taxon>Tracheophyta</taxon>
        <taxon>Spermatophyta</taxon>
        <taxon>Magnoliopsida</taxon>
        <taxon>eudicotyledons</taxon>
        <taxon>Gunneridae</taxon>
        <taxon>Pentapetalae</taxon>
        <taxon>asterids</taxon>
        <taxon>lamiids</taxon>
        <taxon>Solanales</taxon>
        <taxon>Solanaceae</taxon>
        <taxon>Solanoideae</taxon>
        <taxon>Solaneae</taxon>
        <taxon>Solanum</taxon>
        <taxon>Solanum subgen. Lycopersicon</taxon>
    </lineage>
</organism>
<dbReference type="PaxDb" id="4081-Solyc09g056280.1.1"/>
<dbReference type="Proteomes" id="UP000004994">
    <property type="component" value="Chromosome 9"/>
</dbReference>
<evidence type="ECO:0000313" key="3">
    <source>
        <dbReference type="Proteomes" id="UP000004994"/>
    </source>
</evidence>
<dbReference type="EnsemblPlants" id="Solyc09g056280.1.1">
    <property type="protein sequence ID" value="Solyc09g056280.1.1.1"/>
    <property type="gene ID" value="Solyc09g056280.1"/>
</dbReference>
<feature type="region of interest" description="Disordered" evidence="1">
    <location>
        <begin position="85"/>
        <end position="120"/>
    </location>
</feature>
<accession>A0A3Q7IY06</accession>
<sequence length="120" mass="13080">MDFAGFFCCSSWQSRTNGKKEEREEMMHAWGQIAAGNRVKMGEEERVVLYFSSWCSGIQQMTRIQAVTSDVHVMGFCIISIETEFGSGLGGNGSGRGSKLGQGESEKGGGDVVELELDLD</sequence>
<reference evidence="2" key="1">
    <citation type="journal article" date="2012" name="Nature">
        <title>The tomato genome sequence provides insights into fleshy fruit evolution.</title>
        <authorList>
            <consortium name="Tomato Genome Consortium"/>
        </authorList>
    </citation>
    <scope>NUCLEOTIDE SEQUENCE [LARGE SCALE GENOMIC DNA]</scope>
    <source>
        <strain evidence="2">cv. Heinz 1706</strain>
    </source>
</reference>
<reference evidence="2" key="2">
    <citation type="submission" date="2019-01" db="UniProtKB">
        <authorList>
            <consortium name="EnsemblPlants"/>
        </authorList>
    </citation>
    <scope>IDENTIFICATION</scope>
    <source>
        <strain evidence="2">cv. Heinz 1706</strain>
    </source>
</reference>
<dbReference type="AlphaFoldDB" id="A0A3Q7IY06"/>
<evidence type="ECO:0000313" key="2">
    <source>
        <dbReference type="EnsemblPlants" id="Solyc09g056280.1.1.1"/>
    </source>
</evidence>
<dbReference type="Gramene" id="Solyc09g056280.1.1">
    <property type="protein sequence ID" value="Solyc09g056280.1.1.1"/>
    <property type="gene ID" value="Solyc09g056280.1"/>
</dbReference>